<gene>
    <name evidence="1" type="ORF">Air01nite_77970</name>
</gene>
<keyword evidence="2" id="KW-1185">Reference proteome</keyword>
<proteinExistence type="predicted"/>
<reference evidence="1 2" key="1">
    <citation type="submission" date="2021-01" db="EMBL/GenBank/DDBJ databases">
        <title>Whole genome shotgun sequence of Asanoa iriomotensis NBRC 100142.</title>
        <authorList>
            <person name="Komaki H."/>
            <person name="Tamura T."/>
        </authorList>
    </citation>
    <scope>NUCLEOTIDE SEQUENCE [LARGE SCALE GENOMIC DNA]</scope>
    <source>
        <strain evidence="1 2">NBRC 100142</strain>
    </source>
</reference>
<evidence type="ECO:0000313" key="2">
    <source>
        <dbReference type="Proteomes" id="UP000624325"/>
    </source>
</evidence>
<dbReference type="RefSeq" id="WP_203708517.1">
    <property type="nucleotide sequence ID" value="NZ_BAAALU010000018.1"/>
</dbReference>
<comment type="caution">
    <text evidence="1">The sequence shown here is derived from an EMBL/GenBank/DDBJ whole genome shotgun (WGS) entry which is preliminary data.</text>
</comment>
<dbReference type="EMBL" id="BONC01000123">
    <property type="protein sequence ID" value="GIF61702.1"/>
    <property type="molecule type" value="Genomic_DNA"/>
</dbReference>
<protein>
    <submittedName>
        <fullName evidence="1">Uncharacterized protein</fullName>
    </submittedName>
</protein>
<dbReference type="Proteomes" id="UP000624325">
    <property type="component" value="Unassembled WGS sequence"/>
</dbReference>
<accession>A0ABQ4CFZ5</accession>
<evidence type="ECO:0000313" key="1">
    <source>
        <dbReference type="EMBL" id="GIF61702.1"/>
    </source>
</evidence>
<organism evidence="1 2">
    <name type="scientific">Asanoa iriomotensis</name>
    <dbReference type="NCBI Taxonomy" id="234613"/>
    <lineage>
        <taxon>Bacteria</taxon>
        <taxon>Bacillati</taxon>
        <taxon>Actinomycetota</taxon>
        <taxon>Actinomycetes</taxon>
        <taxon>Micromonosporales</taxon>
        <taxon>Micromonosporaceae</taxon>
        <taxon>Asanoa</taxon>
    </lineage>
</organism>
<sequence>MSATVTALDHLLSVFGTHTRVEQLEEFLRTVSGHHTELAEHLRGQLDAGGFTHAHSLITPAGARQLATIHDASAADAIAMADSIAQALNPDTEEDQ</sequence>
<name>A0ABQ4CFZ5_9ACTN</name>